<keyword evidence="3" id="KW-0804">Transcription</keyword>
<dbReference type="Pfam" id="PF12833">
    <property type="entry name" value="HTH_18"/>
    <property type="match status" value="1"/>
</dbReference>
<dbReference type="GO" id="GO:0003700">
    <property type="term" value="F:DNA-binding transcription factor activity"/>
    <property type="evidence" value="ECO:0007669"/>
    <property type="project" value="InterPro"/>
</dbReference>
<dbReference type="Gene3D" id="1.10.10.60">
    <property type="entry name" value="Homeodomain-like"/>
    <property type="match status" value="2"/>
</dbReference>
<feature type="domain" description="HTH araC/xylS-type" evidence="4">
    <location>
        <begin position="198"/>
        <end position="296"/>
    </location>
</feature>
<dbReference type="InterPro" id="IPR053142">
    <property type="entry name" value="PchR_regulatory_protein"/>
</dbReference>
<evidence type="ECO:0000256" key="3">
    <source>
        <dbReference type="ARBA" id="ARBA00023163"/>
    </source>
</evidence>
<keyword evidence="2" id="KW-0238">DNA-binding</keyword>
<dbReference type="PRINTS" id="PR00032">
    <property type="entry name" value="HTHARAC"/>
</dbReference>
<proteinExistence type="predicted"/>
<evidence type="ECO:0000313" key="6">
    <source>
        <dbReference type="Proteomes" id="UP000488936"/>
    </source>
</evidence>
<evidence type="ECO:0000313" key="5">
    <source>
        <dbReference type="EMBL" id="MTH29243.1"/>
    </source>
</evidence>
<dbReference type="SUPFAM" id="SSF46689">
    <property type="entry name" value="Homeodomain-like"/>
    <property type="match status" value="2"/>
</dbReference>
<dbReference type="GO" id="GO:0043565">
    <property type="term" value="F:sequence-specific DNA binding"/>
    <property type="evidence" value="ECO:0007669"/>
    <property type="project" value="InterPro"/>
</dbReference>
<evidence type="ECO:0000256" key="1">
    <source>
        <dbReference type="ARBA" id="ARBA00023015"/>
    </source>
</evidence>
<dbReference type="PROSITE" id="PS01124">
    <property type="entry name" value="HTH_ARAC_FAMILY_2"/>
    <property type="match status" value="1"/>
</dbReference>
<dbReference type="PANTHER" id="PTHR47893">
    <property type="entry name" value="REGULATORY PROTEIN PCHR"/>
    <property type="match status" value="1"/>
</dbReference>
<dbReference type="InterPro" id="IPR018060">
    <property type="entry name" value="HTH_AraC"/>
</dbReference>
<dbReference type="EMBL" id="WMJY01000007">
    <property type="protein sequence ID" value="MTH29243.1"/>
    <property type="molecule type" value="Genomic_DNA"/>
</dbReference>
<dbReference type="AlphaFoldDB" id="A0A7K1GLC7"/>
<gene>
    <name evidence="5" type="ORF">GJV77_04815</name>
</gene>
<name>A0A7K1GLC7_9FLAO</name>
<dbReference type="SMART" id="SM00342">
    <property type="entry name" value="HTH_ARAC"/>
    <property type="match status" value="1"/>
</dbReference>
<reference evidence="5 6" key="1">
    <citation type="journal article" date="2006" name="Int. J. Syst. Evol. Microbiol.">
        <title>Myroides pelagicus sp. nov., isolated from seawater in Thailand.</title>
        <authorList>
            <person name="Yoon J."/>
            <person name="Maneerat S."/>
            <person name="Kawai F."/>
            <person name="Yokota A."/>
        </authorList>
    </citation>
    <scope>NUCLEOTIDE SEQUENCE [LARGE SCALE GENOMIC DNA]</scope>
    <source>
        <strain evidence="5 6">SM1T</strain>
    </source>
</reference>
<evidence type="ECO:0000259" key="4">
    <source>
        <dbReference type="PROSITE" id="PS01124"/>
    </source>
</evidence>
<comment type="caution">
    <text evidence="5">The sequence shown here is derived from an EMBL/GenBank/DDBJ whole genome shotgun (WGS) entry which is preliminary data.</text>
</comment>
<dbReference type="Proteomes" id="UP000488936">
    <property type="component" value="Unassembled WGS sequence"/>
</dbReference>
<organism evidence="5 6">
    <name type="scientific">Myroides pelagicus</name>
    <dbReference type="NCBI Taxonomy" id="270914"/>
    <lineage>
        <taxon>Bacteria</taxon>
        <taxon>Pseudomonadati</taxon>
        <taxon>Bacteroidota</taxon>
        <taxon>Flavobacteriia</taxon>
        <taxon>Flavobacteriales</taxon>
        <taxon>Flavobacteriaceae</taxon>
        <taxon>Myroides</taxon>
    </lineage>
</organism>
<keyword evidence="1" id="KW-0805">Transcription regulation</keyword>
<evidence type="ECO:0000256" key="2">
    <source>
        <dbReference type="ARBA" id="ARBA00023125"/>
    </source>
</evidence>
<dbReference type="InterPro" id="IPR020449">
    <property type="entry name" value="Tscrpt_reg_AraC-type_HTH"/>
</dbReference>
<protein>
    <submittedName>
        <fullName evidence="5">Helix-turn-helix domain-containing protein</fullName>
    </submittedName>
</protein>
<dbReference type="OrthoDB" id="799767at2"/>
<accession>A0A7K1GLC7</accession>
<sequence length="297" mass="34596">MIKNNHFAFNLNNKEVLTNSLSHIKDYFISPIFNTEEELALASPIKTIALDIQQSGVLLLLFNNSLSTTTHYLFYSVSTNKNYTIEFTTVDKTYNFFFIYIPLTKEHLLTIEQTTHNNLTQLNTQHELSNQFIDQSPTITSEMLGVLHLIKNCTKCDTFKILFLENKIHELLLLVLEDRHLQHQSNELITKEDKEKIVLAQRILIENYNKRITIQELAKRVGTNEFKLKKQFKVVYNNTIYTYLTAYIMEKAKIKMESGQYSIKEIAELLGYSSQNHFSTAFKRYYGCPPSVLLKAK</sequence>
<dbReference type="InterPro" id="IPR009057">
    <property type="entry name" value="Homeodomain-like_sf"/>
</dbReference>
<keyword evidence="6" id="KW-1185">Reference proteome</keyword>
<dbReference type="RefSeq" id="WP_155035222.1">
    <property type="nucleotide sequence ID" value="NZ_JAYMMG010000007.1"/>
</dbReference>
<dbReference type="PANTHER" id="PTHR47893:SF1">
    <property type="entry name" value="REGULATORY PROTEIN PCHR"/>
    <property type="match status" value="1"/>
</dbReference>